<keyword evidence="4" id="KW-1185">Reference proteome</keyword>
<dbReference type="Gene3D" id="3.40.50.720">
    <property type="entry name" value="NAD(P)-binding Rossmann-like Domain"/>
    <property type="match status" value="1"/>
</dbReference>
<dbReference type="EMBL" id="RQHW01000032">
    <property type="protein sequence ID" value="TGN19344.1"/>
    <property type="molecule type" value="Genomic_DNA"/>
</dbReference>
<gene>
    <name evidence="3" type="ORF">EHS15_09605</name>
</gene>
<dbReference type="AlphaFoldDB" id="A0A4R9LYA7"/>
<evidence type="ECO:0000313" key="4">
    <source>
        <dbReference type="Proteomes" id="UP000298058"/>
    </source>
</evidence>
<evidence type="ECO:0000256" key="1">
    <source>
        <dbReference type="ARBA" id="ARBA00006484"/>
    </source>
</evidence>
<protein>
    <submittedName>
        <fullName evidence="3">SDR family oxidoreductase</fullName>
    </submittedName>
</protein>
<evidence type="ECO:0000313" key="3">
    <source>
        <dbReference type="EMBL" id="TGN19344.1"/>
    </source>
</evidence>
<reference evidence="3" key="1">
    <citation type="journal article" date="2019" name="PLoS Negl. Trop. Dis.">
        <title>Revisiting the worldwide diversity of Leptospira species in the environment.</title>
        <authorList>
            <person name="Vincent A.T."/>
            <person name="Schiettekatte O."/>
            <person name="Bourhy P."/>
            <person name="Veyrier F.J."/>
            <person name="Picardeau M."/>
        </authorList>
    </citation>
    <scope>NUCLEOTIDE SEQUENCE [LARGE SCALE GENOMIC DNA]</scope>
    <source>
        <strain evidence="3">201300427</strain>
    </source>
</reference>
<dbReference type="GO" id="GO:0016491">
    <property type="term" value="F:oxidoreductase activity"/>
    <property type="evidence" value="ECO:0007669"/>
    <property type="project" value="UniProtKB-KW"/>
</dbReference>
<dbReference type="Proteomes" id="UP000298058">
    <property type="component" value="Unassembled WGS sequence"/>
</dbReference>
<name>A0A4R9LYA7_9LEPT</name>
<comment type="similarity">
    <text evidence="1">Belongs to the short-chain dehydrogenases/reductases (SDR) family.</text>
</comment>
<proteinExistence type="inferred from homology"/>
<dbReference type="InterPro" id="IPR036291">
    <property type="entry name" value="NAD(P)-bd_dom_sf"/>
</dbReference>
<organism evidence="3 4">
    <name type="scientific">Leptospira idonii</name>
    <dbReference type="NCBI Taxonomy" id="1193500"/>
    <lineage>
        <taxon>Bacteria</taxon>
        <taxon>Pseudomonadati</taxon>
        <taxon>Spirochaetota</taxon>
        <taxon>Spirochaetia</taxon>
        <taxon>Leptospirales</taxon>
        <taxon>Leptospiraceae</taxon>
        <taxon>Leptospira</taxon>
    </lineage>
</organism>
<dbReference type="OrthoDB" id="9803333at2"/>
<dbReference type="SUPFAM" id="SSF51735">
    <property type="entry name" value="NAD(P)-binding Rossmann-fold domains"/>
    <property type="match status" value="1"/>
</dbReference>
<dbReference type="FunFam" id="3.40.50.720:FF:000084">
    <property type="entry name" value="Short-chain dehydrogenase reductase"/>
    <property type="match status" value="1"/>
</dbReference>
<dbReference type="RefSeq" id="WP_135760350.1">
    <property type="nucleotide sequence ID" value="NZ_RQHW01000032.1"/>
</dbReference>
<dbReference type="InterPro" id="IPR002347">
    <property type="entry name" value="SDR_fam"/>
</dbReference>
<dbReference type="PANTHER" id="PTHR43639">
    <property type="entry name" value="OXIDOREDUCTASE, SHORT-CHAIN DEHYDROGENASE/REDUCTASE FAMILY (AFU_ORTHOLOGUE AFUA_5G02870)"/>
    <property type="match status" value="1"/>
</dbReference>
<dbReference type="PANTHER" id="PTHR43639:SF1">
    <property type="entry name" value="SHORT-CHAIN DEHYDROGENASE_REDUCTASE FAMILY PROTEIN"/>
    <property type="match status" value="1"/>
</dbReference>
<accession>A0A4R9LYA7</accession>
<comment type="caution">
    <text evidence="3">The sequence shown here is derived from an EMBL/GenBank/DDBJ whole genome shotgun (WGS) entry which is preliminary data.</text>
</comment>
<dbReference type="PRINTS" id="PR00080">
    <property type="entry name" value="SDRFAMILY"/>
</dbReference>
<sequence>MKVAIVTGGSNGIGRSTALELADRGIGVILTYRSDKKNAEEIVREIEQNKKTRAVALKLDLSEKSTFSGFTETVKKHLIDVWQRKTFDYLVNNGGIGGGMMFTDATEDYFNSILNTNFKGPFFLTQQLVPLMEDGGAIVNTSSNSSKITPPGYSVYGSLKAALSTWSRYLAKELSPRQIRVNAVSPGPVHSNFGDGVFDKHPEYIKPLAEQTAFGRIAKPEDIAKVIVNLLSEDFGWVTAQDIEVSGGFML</sequence>
<dbReference type="Pfam" id="PF13561">
    <property type="entry name" value="adh_short_C2"/>
    <property type="match status" value="1"/>
</dbReference>
<evidence type="ECO:0000256" key="2">
    <source>
        <dbReference type="ARBA" id="ARBA00023002"/>
    </source>
</evidence>
<keyword evidence="2" id="KW-0560">Oxidoreductase</keyword>
<dbReference type="PRINTS" id="PR00081">
    <property type="entry name" value="GDHRDH"/>
</dbReference>